<dbReference type="EMBL" id="AFRT01000878">
    <property type="protein sequence ID" value="ELU42256.1"/>
    <property type="molecule type" value="Genomic_DNA"/>
</dbReference>
<organism evidence="1 2">
    <name type="scientific">Thanatephorus cucumeris (strain AG1-IA)</name>
    <name type="common">Rice sheath blight fungus</name>
    <name type="synonym">Rhizoctonia solani</name>
    <dbReference type="NCBI Taxonomy" id="983506"/>
    <lineage>
        <taxon>Eukaryota</taxon>
        <taxon>Fungi</taxon>
        <taxon>Dikarya</taxon>
        <taxon>Basidiomycota</taxon>
        <taxon>Agaricomycotina</taxon>
        <taxon>Agaricomycetes</taxon>
        <taxon>Cantharellales</taxon>
        <taxon>Ceratobasidiaceae</taxon>
        <taxon>Rhizoctonia</taxon>
        <taxon>Rhizoctonia solani AG-1</taxon>
    </lineage>
</organism>
<gene>
    <name evidence="1" type="ORF">AG1IA_03717</name>
</gene>
<accession>L8WW03</accession>
<keyword evidence="2" id="KW-1185">Reference proteome</keyword>
<dbReference type="Proteomes" id="UP000011668">
    <property type="component" value="Unassembled WGS sequence"/>
</dbReference>
<evidence type="ECO:0000313" key="2">
    <source>
        <dbReference type="Proteomes" id="UP000011668"/>
    </source>
</evidence>
<dbReference type="HOGENOM" id="CLU_2529023_0_0_1"/>
<dbReference type="AlphaFoldDB" id="L8WW03"/>
<comment type="caution">
    <text evidence="1">The sequence shown here is derived from an EMBL/GenBank/DDBJ whole genome shotgun (WGS) entry which is preliminary data.</text>
</comment>
<evidence type="ECO:0000313" key="1">
    <source>
        <dbReference type="EMBL" id="ELU42256.1"/>
    </source>
</evidence>
<name>L8WW03_THACA</name>
<proteinExistence type="predicted"/>
<sequence>MMYHSVLCVQKIIRLYGGPEHPGALWSAPVLGTSSLRSDRSGFLGEHLGALHEHFRASHQTLRNARRQWRVPERSRDFRGRVER</sequence>
<protein>
    <submittedName>
        <fullName evidence="1">Uncharacterized protein</fullName>
    </submittedName>
</protein>
<reference evidence="1 2" key="1">
    <citation type="journal article" date="2013" name="Nat. Commun.">
        <title>The evolution and pathogenic mechanisms of the rice sheath blight pathogen.</title>
        <authorList>
            <person name="Zheng A."/>
            <person name="Lin R."/>
            <person name="Xu L."/>
            <person name="Qin P."/>
            <person name="Tang C."/>
            <person name="Ai P."/>
            <person name="Zhang D."/>
            <person name="Liu Y."/>
            <person name="Sun Z."/>
            <person name="Feng H."/>
            <person name="Wang Y."/>
            <person name="Chen Y."/>
            <person name="Liang X."/>
            <person name="Fu R."/>
            <person name="Li Q."/>
            <person name="Zhang J."/>
            <person name="Yu X."/>
            <person name="Xie Z."/>
            <person name="Ding L."/>
            <person name="Guan P."/>
            <person name="Tang J."/>
            <person name="Liang Y."/>
            <person name="Wang S."/>
            <person name="Deng Q."/>
            <person name="Li S."/>
            <person name="Zhu J."/>
            <person name="Wang L."/>
            <person name="Liu H."/>
            <person name="Li P."/>
        </authorList>
    </citation>
    <scope>NUCLEOTIDE SEQUENCE [LARGE SCALE GENOMIC DNA]</scope>
    <source>
        <strain evidence="2">AG-1 IA</strain>
    </source>
</reference>